<evidence type="ECO:0000313" key="3">
    <source>
        <dbReference type="EMBL" id="KMM69852.1"/>
    </source>
</evidence>
<dbReference type="AlphaFoldDB" id="A0A0J6IDP0"/>
<keyword evidence="1" id="KW-0812">Transmembrane</keyword>
<sequence>MADGEAGSRKLLNAEEFQQGLAKLDTEMGKDPILSAFAPIKIITAGGFVAVSYLKSRKSTDDIDYLLDPEWAQDEDIKRPLRGAMEKVAHLLHLNKNWINEDMALFVTRNSREYLFRKAEEQNIILWEGTNLCVMAAPMEWALERKLRRIHHADRGRKTSHDMQDAIAMLKHLRDKNGGPLDRTYIAGMNVNTFDVLPDATTMDRVEAEYQRTFNEKIFR</sequence>
<reference evidence="4" key="2">
    <citation type="journal article" date="2009" name="Genome Res.">
        <title>Comparative genomic analyses of the human fungal pathogens Coccidioides and their relatives.</title>
        <authorList>
            <person name="Sharpton T.J."/>
            <person name="Stajich J.E."/>
            <person name="Rounsley S.D."/>
            <person name="Gardner M.J."/>
            <person name="Wortman J.R."/>
            <person name="Jordar V.S."/>
            <person name="Maiti R."/>
            <person name="Kodira C.D."/>
            <person name="Neafsey D.E."/>
            <person name="Zeng Q."/>
            <person name="Hung C.-Y."/>
            <person name="McMahan C."/>
            <person name="Muszewska A."/>
            <person name="Grynberg M."/>
            <person name="Mandel M.A."/>
            <person name="Kellner E.M."/>
            <person name="Barker B.M."/>
            <person name="Galgiani J.N."/>
            <person name="Orbach M.J."/>
            <person name="Kirkland T.N."/>
            <person name="Cole G.T."/>
            <person name="Henn M.R."/>
            <person name="Birren B.W."/>
            <person name="Taylor J.W."/>
        </authorList>
    </citation>
    <scope>NUCLEOTIDE SEQUENCE [LARGE SCALE GENOMIC DNA]</scope>
    <source>
        <strain evidence="4">RMSCC 3488</strain>
    </source>
</reference>
<dbReference type="InterPro" id="IPR056004">
    <property type="entry name" value="DUF7582"/>
</dbReference>
<keyword evidence="1" id="KW-1133">Transmembrane helix</keyword>
<dbReference type="EMBL" id="DS268112">
    <property type="protein sequence ID" value="KMM69852.1"/>
    <property type="molecule type" value="Genomic_DNA"/>
</dbReference>
<dbReference type="Pfam" id="PF24483">
    <property type="entry name" value="DUF7582"/>
    <property type="match status" value="1"/>
</dbReference>
<protein>
    <recommendedName>
        <fullName evidence="2">DUF7582 domain-containing protein</fullName>
    </recommendedName>
</protein>
<evidence type="ECO:0000313" key="4">
    <source>
        <dbReference type="Proteomes" id="UP000054567"/>
    </source>
</evidence>
<feature type="domain" description="DUF7582" evidence="2">
    <location>
        <begin position="67"/>
        <end position="216"/>
    </location>
</feature>
<evidence type="ECO:0000256" key="1">
    <source>
        <dbReference type="SAM" id="Phobius"/>
    </source>
</evidence>
<feature type="transmembrane region" description="Helical" evidence="1">
    <location>
        <begin position="33"/>
        <end position="54"/>
    </location>
</feature>
<dbReference type="Proteomes" id="UP000054567">
    <property type="component" value="Unassembled WGS sequence"/>
</dbReference>
<reference evidence="3 4" key="1">
    <citation type="submission" date="2007-06" db="EMBL/GenBank/DDBJ databases">
        <title>The Genome Sequence of Coccidioides posadasii RMSCC_3488.</title>
        <authorList>
            <consortium name="Coccidioides Genome Resources Consortium"/>
            <consortium name="The Broad Institute Genome Sequencing Platform"/>
            <person name="Henn M.R."/>
            <person name="Sykes S."/>
            <person name="Young S."/>
            <person name="Jaffe D."/>
            <person name="Berlin A."/>
            <person name="Alvarez P."/>
            <person name="Butler J."/>
            <person name="Gnerre S."/>
            <person name="Grabherr M."/>
            <person name="Mauceli E."/>
            <person name="Brockman W."/>
            <person name="Kodira C."/>
            <person name="Alvarado L."/>
            <person name="Zeng Q."/>
            <person name="Crawford M."/>
            <person name="Antoine C."/>
            <person name="Devon K."/>
            <person name="Galgiani J."/>
            <person name="Orsborn K."/>
            <person name="Lewis M.L."/>
            <person name="Nusbaum C."/>
            <person name="Galagan J."/>
            <person name="Birren B."/>
        </authorList>
    </citation>
    <scope>NUCLEOTIDE SEQUENCE [LARGE SCALE GENOMIC DNA]</scope>
    <source>
        <strain evidence="3 4">RMSCC 3488</strain>
    </source>
</reference>
<evidence type="ECO:0000259" key="2">
    <source>
        <dbReference type="Pfam" id="PF24483"/>
    </source>
</evidence>
<organism evidence="3 4">
    <name type="scientific">Coccidioides posadasii RMSCC 3488</name>
    <dbReference type="NCBI Taxonomy" id="454284"/>
    <lineage>
        <taxon>Eukaryota</taxon>
        <taxon>Fungi</taxon>
        <taxon>Dikarya</taxon>
        <taxon>Ascomycota</taxon>
        <taxon>Pezizomycotina</taxon>
        <taxon>Eurotiomycetes</taxon>
        <taxon>Eurotiomycetidae</taxon>
        <taxon>Onygenales</taxon>
        <taxon>Onygenaceae</taxon>
        <taxon>Coccidioides</taxon>
    </lineage>
</organism>
<gene>
    <name evidence="3" type="ORF">CPAG_06165</name>
</gene>
<name>A0A0J6IDP0_COCPO</name>
<reference evidence="4" key="3">
    <citation type="journal article" date="2010" name="Genome Res.">
        <title>Population genomic sequencing of Coccidioides fungi reveals recent hybridization and transposon control.</title>
        <authorList>
            <person name="Neafsey D.E."/>
            <person name="Barker B.M."/>
            <person name="Sharpton T.J."/>
            <person name="Stajich J.E."/>
            <person name="Park D.J."/>
            <person name="Whiston E."/>
            <person name="Hung C.-Y."/>
            <person name="McMahan C."/>
            <person name="White J."/>
            <person name="Sykes S."/>
            <person name="Heiman D."/>
            <person name="Young S."/>
            <person name="Zeng Q."/>
            <person name="Abouelleil A."/>
            <person name="Aftuck L."/>
            <person name="Bessette D."/>
            <person name="Brown A."/>
            <person name="FitzGerald M."/>
            <person name="Lui A."/>
            <person name="Macdonald J.P."/>
            <person name="Priest M."/>
            <person name="Orbach M.J."/>
            <person name="Galgiani J.N."/>
            <person name="Kirkland T.N."/>
            <person name="Cole G.T."/>
            <person name="Birren B.W."/>
            <person name="Henn M.R."/>
            <person name="Taylor J.W."/>
            <person name="Rounsley S.D."/>
        </authorList>
    </citation>
    <scope>NUCLEOTIDE SEQUENCE [LARGE SCALE GENOMIC DNA]</scope>
    <source>
        <strain evidence="4">RMSCC 3488</strain>
    </source>
</reference>
<dbReference type="VEuPathDB" id="FungiDB:CPAG_06165"/>
<keyword evidence="1" id="KW-0472">Membrane</keyword>
<proteinExistence type="predicted"/>
<dbReference type="OrthoDB" id="3348320at2759"/>
<accession>A0A0J6IDP0</accession>